<dbReference type="Proteomes" id="UP000319650">
    <property type="component" value="Unassembled WGS sequence"/>
</dbReference>
<protein>
    <submittedName>
        <fullName evidence="2">5-amino-6-(5-phosphoribosylamino)uracil reductase</fullName>
    </submittedName>
</protein>
<comment type="caution">
    <text evidence="2">The sequence shown here is derived from an EMBL/GenBank/DDBJ whole genome shotgun (WGS) entry which is preliminary data.</text>
</comment>
<evidence type="ECO:0000313" key="2">
    <source>
        <dbReference type="EMBL" id="OOQ41374.1"/>
    </source>
</evidence>
<feature type="coiled-coil region" evidence="1">
    <location>
        <begin position="105"/>
        <end position="132"/>
    </location>
</feature>
<name>A0A4Y4XNS7_HELPX</name>
<dbReference type="EMBL" id="MUPN01000145">
    <property type="protein sequence ID" value="OOQ41374.1"/>
    <property type="molecule type" value="Genomic_DNA"/>
</dbReference>
<evidence type="ECO:0000313" key="3">
    <source>
        <dbReference type="Proteomes" id="UP000319650"/>
    </source>
</evidence>
<proteinExistence type="predicted"/>
<sequence length="477" mass="54973">MAEWKTDTEEVKEIVRRCRDFKESLQKDKCGGFIKDLDSYALKIIVERRKIEMQLEKAIGKLNAARKKRRGLWGSVLDFCGGVCDAVSTIFPPAKLGAELCEKGLNLMEDNIEKWEHNVKLLERMLEIYSTQAKASVDLVNQAWEGVKKRLHFYTDKHQEFIRRLKQASDAIDNEYNIATPEILKECDFESHTIVYSPKKSVFNERLKDLREDFSASLYADWKDKINAFSNKDRAKASKERELEKNLEDLMGTSSYDKNPNDELDRMAISKEREFEKSLEDLMSSVLSVPSYNESLTLAKKRCVKNCKKALEGFTEKIKEAPNDSNAINEAFDNLERELEIATENLSQKIDPVLERNENYTQKALEYREFLESHKEGFIVDEKNPYPEEVRFNEWRLAEFDSVFSAIVPLEDLNKTACAHHALKALQAALKDNDLGFDATELEQIAKGFIPRGYLWHFDANVLGNVALVREELLLGV</sequence>
<organism evidence="2 3">
    <name type="scientific">Helicobacter pylori</name>
    <name type="common">Campylobacter pylori</name>
    <dbReference type="NCBI Taxonomy" id="210"/>
    <lineage>
        <taxon>Bacteria</taxon>
        <taxon>Pseudomonadati</taxon>
        <taxon>Campylobacterota</taxon>
        <taxon>Epsilonproteobacteria</taxon>
        <taxon>Campylobacterales</taxon>
        <taxon>Helicobacteraceae</taxon>
        <taxon>Helicobacter</taxon>
    </lineage>
</organism>
<dbReference type="RefSeq" id="WP_078264277.1">
    <property type="nucleotide sequence ID" value="NZ_MUPN01000145.1"/>
</dbReference>
<accession>A0A4Y4XNS7</accession>
<evidence type="ECO:0000256" key="1">
    <source>
        <dbReference type="SAM" id="Coils"/>
    </source>
</evidence>
<feature type="non-terminal residue" evidence="2">
    <location>
        <position position="477"/>
    </location>
</feature>
<keyword evidence="1" id="KW-0175">Coiled coil</keyword>
<reference evidence="2 3" key="1">
    <citation type="journal article" date="2017" name="Front. Cell. Infect. Microbiol.">
        <title>Whole Genome Sequence and Phylogenetic Analysis Show Helicobacter pylori Strains from Latin America Have Followed a Unique Evolution Pathway.</title>
        <authorList>
            <person name="Munoz-Ramirez Z.Y."/>
            <person name="Mendez-Tenorio A."/>
            <person name="Kato I."/>
            <person name="Bravo M.M."/>
            <person name="Rizzato C."/>
            <person name="Thorell K."/>
            <person name="Torres R.C."/>
            <person name="Aviles-Jimenez F."/>
            <person name="Camorlinga M."/>
            <person name="Canzian F."/>
            <person name="Torres J."/>
        </authorList>
    </citation>
    <scope>NUCLEOTIDE SEQUENCE [LARGE SCALE GENOMIC DNA]</scope>
    <source>
        <strain evidence="2 3">CM22351</strain>
    </source>
</reference>
<gene>
    <name evidence="2" type="ORF">B0X64_01245</name>
</gene>
<dbReference type="AlphaFoldDB" id="A0A4Y4XNS7"/>